<dbReference type="PANTHER" id="PTHR11058">
    <property type="entry name" value="NADH-UBIQUINONE OXIDOREDUCTASE CHAIN 3"/>
    <property type="match status" value="1"/>
</dbReference>
<gene>
    <name evidence="7" type="primary">nuoA</name>
    <name evidence="9" type="ORF">A3H38_01970</name>
</gene>
<dbReference type="HAMAP" id="MF_01394">
    <property type="entry name" value="NDH1_NuoA"/>
    <property type="match status" value="1"/>
</dbReference>
<feature type="transmembrane region" description="Helical" evidence="7">
    <location>
        <begin position="6"/>
        <end position="26"/>
    </location>
</feature>
<dbReference type="GO" id="GO:0050136">
    <property type="term" value="F:NADH dehydrogenase (quinone) (non-electrogenic) activity"/>
    <property type="evidence" value="ECO:0007669"/>
    <property type="project" value="UniProtKB-UniRule"/>
</dbReference>
<dbReference type="Pfam" id="PF00507">
    <property type="entry name" value="Oxidored_q4"/>
    <property type="match status" value="1"/>
</dbReference>
<proteinExistence type="inferred from homology"/>
<evidence type="ECO:0000256" key="3">
    <source>
        <dbReference type="ARBA" id="ARBA00022448"/>
    </source>
</evidence>
<keyword evidence="7 8" id="KW-0520">NAD</keyword>
<dbReference type="GO" id="GO:0030964">
    <property type="term" value="C:NADH dehydrogenase complex"/>
    <property type="evidence" value="ECO:0007669"/>
    <property type="project" value="TreeGrafter"/>
</dbReference>
<keyword evidence="7 8" id="KW-0874">Quinone</keyword>
<dbReference type="InterPro" id="IPR038430">
    <property type="entry name" value="NDAH_ubi_oxred_su3_sf"/>
</dbReference>
<organism evidence="9 10">
    <name type="scientific">candidate division WOR-1 bacterium RIFCSPLOWO2_02_FULL_46_20</name>
    <dbReference type="NCBI Taxonomy" id="1802567"/>
    <lineage>
        <taxon>Bacteria</taxon>
        <taxon>Bacillati</taxon>
        <taxon>Saganbacteria</taxon>
    </lineage>
</organism>
<accession>A0A1F4R4E5</accession>
<evidence type="ECO:0000256" key="8">
    <source>
        <dbReference type="RuleBase" id="RU003639"/>
    </source>
</evidence>
<evidence type="ECO:0000256" key="1">
    <source>
        <dbReference type="ARBA" id="ARBA00004141"/>
    </source>
</evidence>
<dbReference type="InterPro" id="IPR000440">
    <property type="entry name" value="NADH_UbQ/plastoQ_OxRdtase_su3"/>
</dbReference>
<dbReference type="GO" id="GO:0048038">
    <property type="term" value="F:quinone binding"/>
    <property type="evidence" value="ECO:0007669"/>
    <property type="project" value="UniProtKB-KW"/>
</dbReference>
<evidence type="ECO:0000256" key="5">
    <source>
        <dbReference type="ARBA" id="ARBA00022989"/>
    </source>
</evidence>
<keyword evidence="7" id="KW-1278">Translocase</keyword>
<reference evidence="9 10" key="1">
    <citation type="journal article" date="2016" name="Nat. Commun.">
        <title>Thousands of microbial genomes shed light on interconnected biogeochemical processes in an aquifer system.</title>
        <authorList>
            <person name="Anantharaman K."/>
            <person name="Brown C.T."/>
            <person name="Hug L.A."/>
            <person name="Sharon I."/>
            <person name="Castelle C.J."/>
            <person name="Probst A.J."/>
            <person name="Thomas B.C."/>
            <person name="Singh A."/>
            <person name="Wilkins M.J."/>
            <person name="Karaoz U."/>
            <person name="Brodie E.L."/>
            <person name="Williams K.H."/>
            <person name="Hubbard S.S."/>
            <person name="Banfield J.F."/>
        </authorList>
    </citation>
    <scope>NUCLEOTIDE SEQUENCE [LARGE SCALE GENOMIC DNA]</scope>
</reference>
<protein>
    <recommendedName>
        <fullName evidence="7">NADH-quinone oxidoreductase subunit A</fullName>
        <ecNumber evidence="7">7.1.1.-</ecNumber>
    </recommendedName>
    <alternativeName>
        <fullName evidence="7">NADH dehydrogenase I subunit A</fullName>
    </alternativeName>
    <alternativeName>
        <fullName evidence="7">NDH-1 subunit A</fullName>
    </alternativeName>
    <alternativeName>
        <fullName evidence="7">NUO1</fullName>
    </alternativeName>
</protein>
<keyword evidence="7" id="KW-1003">Cell membrane</keyword>
<keyword evidence="5 7" id="KW-1133">Transmembrane helix</keyword>
<evidence type="ECO:0000313" key="9">
    <source>
        <dbReference type="EMBL" id="OGC03039.1"/>
    </source>
</evidence>
<dbReference type="PANTHER" id="PTHR11058:SF9">
    <property type="entry name" value="NADH-UBIQUINONE OXIDOREDUCTASE CHAIN 3"/>
    <property type="match status" value="1"/>
</dbReference>
<dbReference type="Gene3D" id="1.20.58.1610">
    <property type="entry name" value="NADH:ubiquinone/plastoquinone oxidoreductase, chain 3"/>
    <property type="match status" value="1"/>
</dbReference>
<name>A0A1F4R4E5_UNCSA</name>
<dbReference type="AlphaFoldDB" id="A0A1F4R4E5"/>
<evidence type="ECO:0000256" key="4">
    <source>
        <dbReference type="ARBA" id="ARBA00022692"/>
    </source>
</evidence>
<keyword evidence="6 7" id="KW-0472">Membrane</keyword>
<comment type="subunit">
    <text evidence="7">NDH-1 is composed of 14 different subunits. Subunits NuoA, H, J, K, L, M, N constitute the membrane sector of the complex.</text>
</comment>
<evidence type="ECO:0000256" key="2">
    <source>
        <dbReference type="ARBA" id="ARBA00008472"/>
    </source>
</evidence>
<evidence type="ECO:0000313" key="10">
    <source>
        <dbReference type="Proteomes" id="UP000176938"/>
    </source>
</evidence>
<dbReference type="Proteomes" id="UP000176938">
    <property type="component" value="Unassembled WGS sequence"/>
</dbReference>
<dbReference type="EC" id="7.1.1.-" evidence="7"/>
<sequence>MLEFFVYLIVGIIFVLGAFAASFFFAPHKPTEKKLSTYECGEETVGESWIQYNIRYYLFGLAFVIFDVGVLFLVPWALTLKSLGMFAFLEMAFFLGILFLGLAYAWRKGALEWI</sequence>
<comment type="subcellular location">
    <subcellularLocation>
        <location evidence="7 8">Cell membrane</location>
        <topology evidence="7 8">Multi-pass membrane protein</topology>
    </subcellularLocation>
    <subcellularLocation>
        <location evidence="1">Membrane</location>
        <topology evidence="1">Multi-pass membrane protein</topology>
    </subcellularLocation>
</comment>
<keyword evidence="7" id="KW-0830">Ubiquinone</keyword>
<keyword evidence="4 7" id="KW-0812">Transmembrane</keyword>
<feature type="transmembrane region" description="Helical" evidence="7">
    <location>
        <begin position="56"/>
        <end position="78"/>
    </location>
</feature>
<comment type="caution">
    <text evidence="9">The sequence shown here is derived from an EMBL/GenBank/DDBJ whole genome shotgun (WGS) entry which is preliminary data.</text>
</comment>
<dbReference type="GO" id="GO:0005886">
    <property type="term" value="C:plasma membrane"/>
    <property type="evidence" value="ECO:0007669"/>
    <property type="project" value="UniProtKB-SubCell"/>
</dbReference>
<evidence type="ECO:0000256" key="6">
    <source>
        <dbReference type="ARBA" id="ARBA00023136"/>
    </source>
</evidence>
<comment type="function">
    <text evidence="7">NDH-1 shuttles electrons from NADH, via FMN and iron-sulfur (Fe-S) centers, to quinones in the respiratory chain. The immediate electron acceptor for the enzyme in this species is believed to be ubiquinone. Couples the redox reaction to proton translocation (for every two electrons transferred, four hydrogen ions are translocated across the cytoplasmic membrane), and thus conserves the redox energy in a proton gradient.</text>
</comment>
<comment type="catalytic activity">
    <reaction evidence="7 8">
        <text>a quinone + NADH + 5 H(+)(in) = a quinol + NAD(+) + 4 H(+)(out)</text>
        <dbReference type="Rhea" id="RHEA:57888"/>
        <dbReference type="ChEBI" id="CHEBI:15378"/>
        <dbReference type="ChEBI" id="CHEBI:24646"/>
        <dbReference type="ChEBI" id="CHEBI:57540"/>
        <dbReference type="ChEBI" id="CHEBI:57945"/>
        <dbReference type="ChEBI" id="CHEBI:132124"/>
    </reaction>
</comment>
<evidence type="ECO:0000256" key="7">
    <source>
        <dbReference type="HAMAP-Rule" id="MF_01394"/>
    </source>
</evidence>
<comment type="similarity">
    <text evidence="2 7 8">Belongs to the complex I subunit 3 family.</text>
</comment>
<dbReference type="EMBL" id="METP01000064">
    <property type="protein sequence ID" value="OGC03039.1"/>
    <property type="molecule type" value="Genomic_DNA"/>
</dbReference>
<keyword evidence="3 7" id="KW-0813">Transport</keyword>
<dbReference type="InterPro" id="IPR023043">
    <property type="entry name" value="NAD(P)H_OxRDtase_bac/plastid"/>
</dbReference>
<feature type="transmembrane region" description="Helical" evidence="7">
    <location>
        <begin position="84"/>
        <end position="106"/>
    </location>
</feature>
<dbReference type="GO" id="GO:0008137">
    <property type="term" value="F:NADH dehydrogenase (ubiquinone) activity"/>
    <property type="evidence" value="ECO:0007669"/>
    <property type="project" value="InterPro"/>
</dbReference>